<sequence>MSEFSKLFEGQKIDESRYKEILSHIRLKVTEEYEFPPEIVKVNGTTIATIGNFSASTGKPKSKKTFNISAIVAAALSGKEVLRYKATLPPDKRKILYIDTEQSKCHCHKVLKRILKLAGLPTDKENENIEFFVLREYNPDQRRDIINCALQTEYNIGLVVIDGIRDLMRDINSPSESLDIINDLMRWSSYYELHIHTVLHLNKGDDNTRGHIGTELNNKAETVLQITKCIDNPNMSEVKAMHIRDKEFAPFAFEIDEQALPQLVSDYTHRMTKRERSVSLDKLSDEKHREALKIGFTSPEPVGYGQMLECLKTGYEAIGYSRGRNTLVNLSKFLVNSNAIIKDSRGYSFNNSWSGSESSKGTANPKG</sequence>
<dbReference type="Proteomes" id="UP001198461">
    <property type="component" value="Unassembled WGS sequence"/>
</dbReference>
<organism evidence="1 2">
    <name type="scientific">Bacteroides xylanisolvens</name>
    <dbReference type="NCBI Taxonomy" id="371601"/>
    <lineage>
        <taxon>Bacteria</taxon>
        <taxon>Pseudomonadati</taxon>
        <taxon>Bacteroidota</taxon>
        <taxon>Bacteroidia</taxon>
        <taxon>Bacteroidales</taxon>
        <taxon>Bacteroidaceae</taxon>
        <taxon>Bacteroides</taxon>
    </lineage>
</organism>
<dbReference type="Gene3D" id="3.40.50.300">
    <property type="entry name" value="P-loop containing nucleotide triphosphate hydrolases"/>
    <property type="match status" value="1"/>
</dbReference>
<evidence type="ECO:0000313" key="2">
    <source>
        <dbReference type="Proteomes" id="UP001198461"/>
    </source>
</evidence>
<dbReference type="EMBL" id="JAIWYE010000037">
    <property type="protein sequence ID" value="MCA4706244.1"/>
    <property type="molecule type" value="Genomic_DNA"/>
</dbReference>
<protein>
    <submittedName>
        <fullName evidence="1">AAA family ATPase</fullName>
    </submittedName>
</protein>
<accession>A0AAW4T4E8</accession>
<evidence type="ECO:0000313" key="1">
    <source>
        <dbReference type="EMBL" id="MCA4706244.1"/>
    </source>
</evidence>
<proteinExistence type="predicted"/>
<gene>
    <name evidence="1" type="ORF">LD004_21815</name>
</gene>
<comment type="caution">
    <text evidence="1">The sequence shown here is derived from an EMBL/GenBank/DDBJ whole genome shotgun (WGS) entry which is preliminary data.</text>
</comment>
<reference evidence="1" key="1">
    <citation type="submission" date="2023-08" db="EMBL/GenBank/DDBJ databases">
        <title>Mucin Metabolism Genes Underlie the Key Renovations of Bacteroides xylanisolvens Genomes in Captive Great Apes.</title>
        <authorList>
            <person name="Nishida A.H."/>
        </authorList>
    </citation>
    <scope>NUCLEOTIDE SEQUENCE</scope>
    <source>
        <strain evidence="1">P13.H9</strain>
    </source>
</reference>
<dbReference type="Pfam" id="PF13481">
    <property type="entry name" value="AAA_25"/>
    <property type="match status" value="1"/>
</dbReference>
<dbReference type="AlphaFoldDB" id="A0AAW4T4E8"/>
<name>A0AAW4T4E8_9BACE</name>
<dbReference type="InterPro" id="IPR027417">
    <property type="entry name" value="P-loop_NTPase"/>
</dbReference>
<dbReference type="RefSeq" id="WP_225451235.1">
    <property type="nucleotide sequence ID" value="NZ_JAIWXB010000038.1"/>
</dbReference>
<dbReference type="SUPFAM" id="SSF52540">
    <property type="entry name" value="P-loop containing nucleoside triphosphate hydrolases"/>
    <property type="match status" value="1"/>
</dbReference>